<comment type="subcellular location">
    <subcellularLocation>
        <location evidence="2">Cell projection</location>
        <location evidence="2">Cilium</location>
    </subcellularLocation>
    <subcellularLocation>
        <location evidence="4">Cytoplasm</location>
        <location evidence="4">Cytoskeleton</location>
        <location evidence="4">Microtubule organizing center</location>
        <location evidence="4">Centrosome</location>
    </subcellularLocation>
    <subcellularLocation>
        <location evidence="3">Cytoplasm</location>
        <location evidence="3">Cytoskeleton</location>
        <location evidence="3">Spindle</location>
    </subcellularLocation>
    <subcellularLocation>
        <location evidence="5">Cytoplasm</location>
        <location evidence="5">Cytosol</location>
    </subcellularLocation>
    <subcellularLocation>
        <location evidence="6">Lysosome membrane</location>
    </subcellularLocation>
    <subcellularLocation>
        <location evidence="1">Nucleus</location>
    </subcellularLocation>
</comment>
<dbReference type="GO" id="GO:1904263">
    <property type="term" value="P:positive regulation of TORC1 signaling"/>
    <property type="evidence" value="ECO:0007669"/>
    <property type="project" value="TreeGrafter"/>
</dbReference>
<protein>
    <recommendedName>
        <fullName evidence="8">Folliculin</fullName>
    </recommendedName>
</protein>
<dbReference type="GO" id="GO:0005765">
    <property type="term" value="C:lysosomal membrane"/>
    <property type="evidence" value="ECO:0007669"/>
    <property type="project" value="UniProtKB-SubCell"/>
</dbReference>
<reference evidence="18" key="2">
    <citation type="submission" date="2025-09" db="UniProtKB">
        <authorList>
            <consortium name="Ensembl"/>
        </authorList>
    </citation>
    <scope>IDENTIFICATION</scope>
</reference>
<dbReference type="GO" id="GO:0005829">
    <property type="term" value="C:cytosol"/>
    <property type="evidence" value="ECO:0007669"/>
    <property type="project" value="UniProtKB-SubCell"/>
</dbReference>
<dbReference type="PROSITE" id="PS51834">
    <property type="entry name" value="DENN_FLCN_SMCR8"/>
    <property type="match status" value="1"/>
</dbReference>
<dbReference type="GO" id="GO:0000122">
    <property type="term" value="P:negative regulation of transcription by RNA polymerase II"/>
    <property type="evidence" value="ECO:0007669"/>
    <property type="project" value="TreeGrafter"/>
</dbReference>
<evidence type="ECO:0000256" key="3">
    <source>
        <dbReference type="ARBA" id="ARBA00004186"/>
    </source>
</evidence>
<dbReference type="AlphaFoldDB" id="A0A673GIG2"/>
<keyword evidence="9" id="KW-0343">GTPase activation</keyword>
<keyword evidence="11" id="KW-0472">Membrane</keyword>
<evidence type="ECO:0000256" key="11">
    <source>
        <dbReference type="ARBA" id="ARBA00023136"/>
    </source>
</evidence>
<evidence type="ECO:0000256" key="10">
    <source>
        <dbReference type="ARBA" id="ARBA00022490"/>
    </source>
</evidence>
<feature type="region of interest" description="Disordered" evidence="16">
    <location>
        <begin position="24"/>
        <end position="60"/>
    </location>
</feature>
<dbReference type="Ensembl" id="ENSSRHT00000012605.1">
    <property type="protein sequence ID" value="ENSSRHP00000012152.1"/>
    <property type="gene ID" value="ENSSRHG00000006858.1"/>
</dbReference>
<reference evidence="18" key="1">
    <citation type="submission" date="2025-08" db="UniProtKB">
        <authorList>
            <consortium name="Ensembl"/>
        </authorList>
    </citation>
    <scope>IDENTIFICATION</scope>
</reference>
<dbReference type="Pfam" id="PF16692">
    <property type="entry name" value="Folliculin_C"/>
    <property type="match status" value="1"/>
</dbReference>
<dbReference type="InterPro" id="IPR032035">
    <property type="entry name" value="Folliculin_DENN"/>
</dbReference>
<dbReference type="GO" id="GO:0005634">
    <property type="term" value="C:nucleus"/>
    <property type="evidence" value="ECO:0007669"/>
    <property type="project" value="UniProtKB-SubCell"/>
</dbReference>
<keyword evidence="12" id="KW-0206">Cytoskeleton</keyword>
<evidence type="ECO:0000256" key="8">
    <source>
        <dbReference type="ARBA" id="ARBA00021824"/>
    </source>
</evidence>
<evidence type="ECO:0000256" key="4">
    <source>
        <dbReference type="ARBA" id="ARBA00004300"/>
    </source>
</evidence>
<feature type="domain" description="UDENN FLCN/SMCR8-type" evidence="17">
    <location>
        <begin position="73"/>
        <end position="536"/>
    </location>
</feature>
<dbReference type="GO" id="GO:0005819">
    <property type="term" value="C:spindle"/>
    <property type="evidence" value="ECO:0007669"/>
    <property type="project" value="UniProtKB-SubCell"/>
</dbReference>
<comment type="similarity">
    <text evidence="7">Belongs to the folliculin family.</text>
</comment>
<evidence type="ECO:0000256" key="16">
    <source>
        <dbReference type="SAM" id="MobiDB-lite"/>
    </source>
</evidence>
<dbReference type="GO" id="GO:0005096">
    <property type="term" value="F:GTPase activator activity"/>
    <property type="evidence" value="ECO:0007669"/>
    <property type="project" value="UniProtKB-KW"/>
</dbReference>
<keyword evidence="19" id="KW-1185">Reference proteome</keyword>
<sequence>MNALVALCHFCELHGPRTLFCTEAVHPPSPSPPQPGSAIPGDRDREADREGEGLTMRANSSATQRADMCEGCRSLPASHPGFVSVDSETGIRYLSHQHPRQPQLFSVVRQACVRSLSCEVCPGREGPIFFGDEQHGFVFSHTFFIKDSLARGFQRWYSIVVVAMDRIYLINSWPFLLRHLRQTIQSLQDTALKVFDNEQCVCPQRAVRMNSAFSPAVFPHQRSGNAARSLTSLTQHPNLWASLHSSFSWLLKACGSRLTEKLLEGAPTEDTLVLIERQTEQEEERSGWDGAEGGGSNPQPSQSESVQPKDFQFDDGRQEDLLGPKFKSLRHLRQVLGANDFRQLAWHVLMGNQVIWRGADPGLIQSAFNVLKALLPVGCVRAVLYSPHYEEMNLGLSPDVPIPAHVSSSEFSMLVDVLNVERGCVNPVSDDDILSLYHEFFLNVSFSWFVFLSGPTLLNKIEVALSNENLSVEVVSLCLLCLKEEWMNKVKVLFKFSKVDGRGKEDTQKVLALLGATGPGEEDNVRLLKFWMTGLSKLYKSHLMTAVRGGERTLSQ</sequence>
<dbReference type="Gene3D" id="3.40.50.12430">
    <property type="match status" value="1"/>
</dbReference>
<keyword evidence="13" id="KW-0458">Lysosome</keyword>
<evidence type="ECO:0000256" key="2">
    <source>
        <dbReference type="ARBA" id="ARBA00004138"/>
    </source>
</evidence>
<dbReference type="PANTHER" id="PTHR31441:SF2">
    <property type="entry name" value="FOLLICULIN"/>
    <property type="match status" value="1"/>
</dbReference>
<dbReference type="Gene3D" id="1.10.10.1730">
    <property type="entry name" value="Folliculin"/>
    <property type="match status" value="1"/>
</dbReference>
<evidence type="ECO:0000256" key="15">
    <source>
        <dbReference type="ARBA" id="ARBA00023273"/>
    </source>
</evidence>
<dbReference type="InterPro" id="IPR037520">
    <property type="entry name" value="Folliculin/SMCR8_longin"/>
</dbReference>
<evidence type="ECO:0000256" key="7">
    <source>
        <dbReference type="ARBA" id="ARBA00009987"/>
    </source>
</evidence>
<evidence type="ECO:0000256" key="6">
    <source>
        <dbReference type="ARBA" id="ARBA00004656"/>
    </source>
</evidence>
<evidence type="ECO:0000313" key="19">
    <source>
        <dbReference type="Proteomes" id="UP000472270"/>
    </source>
</evidence>
<dbReference type="Pfam" id="PF11704">
    <property type="entry name" value="Folliculin"/>
    <property type="match status" value="1"/>
</dbReference>
<feature type="compositionally biased region" description="Basic and acidic residues" evidence="16">
    <location>
        <begin position="41"/>
        <end position="52"/>
    </location>
</feature>
<evidence type="ECO:0000256" key="9">
    <source>
        <dbReference type="ARBA" id="ARBA00022468"/>
    </source>
</evidence>
<dbReference type="Proteomes" id="UP000472270">
    <property type="component" value="Unassembled WGS sequence"/>
</dbReference>
<dbReference type="GO" id="GO:0005813">
    <property type="term" value="C:centrosome"/>
    <property type="evidence" value="ECO:0007669"/>
    <property type="project" value="UniProtKB-SubCell"/>
</dbReference>
<organism evidence="18 19">
    <name type="scientific">Sinocyclocheilus rhinocerous</name>
    <dbReference type="NCBI Taxonomy" id="307959"/>
    <lineage>
        <taxon>Eukaryota</taxon>
        <taxon>Metazoa</taxon>
        <taxon>Chordata</taxon>
        <taxon>Craniata</taxon>
        <taxon>Vertebrata</taxon>
        <taxon>Euteleostomi</taxon>
        <taxon>Actinopterygii</taxon>
        <taxon>Neopterygii</taxon>
        <taxon>Teleostei</taxon>
        <taxon>Ostariophysi</taxon>
        <taxon>Cypriniformes</taxon>
        <taxon>Cyprinidae</taxon>
        <taxon>Cyprininae</taxon>
        <taxon>Sinocyclocheilus</taxon>
    </lineage>
</organism>
<dbReference type="InterPro" id="IPR044886">
    <property type="entry name" value="FLCN_DENN_C_sf"/>
</dbReference>
<evidence type="ECO:0000256" key="1">
    <source>
        <dbReference type="ARBA" id="ARBA00004123"/>
    </source>
</evidence>
<accession>A0A673GIG2</accession>
<dbReference type="InterPro" id="IPR021713">
    <property type="entry name" value="Folliculin"/>
</dbReference>
<feature type="region of interest" description="Disordered" evidence="16">
    <location>
        <begin position="278"/>
        <end position="310"/>
    </location>
</feature>
<evidence type="ECO:0000313" key="18">
    <source>
        <dbReference type="Ensembl" id="ENSSRHP00000012152.1"/>
    </source>
</evidence>
<name>A0A673GIG2_9TELE</name>
<feature type="compositionally biased region" description="Basic and acidic residues" evidence="16">
    <location>
        <begin position="278"/>
        <end position="287"/>
    </location>
</feature>
<proteinExistence type="inferred from homology"/>
<dbReference type="GO" id="GO:0030511">
    <property type="term" value="P:positive regulation of transforming growth factor beta receptor signaling pathway"/>
    <property type="evidence" value="ECO:0007669"/>
    <property type="project" value="TreeGrafter"/>
</dbReference>
<evidence type="ECO:0000256" key="5">
    <source>
        <dbReference type="ARBA" id="ARBA00004514"/>
    </source>
</evidence>
<dbReference type="PANTHER" id="PTHR31441">
    <property type="entry name" value="FOLLICULIN FAMILY MEMBER"/>
    <property type="match status" value="1"/>
</dbReference>
<dbReference type="InterPro" id="IPR037521">
    <property type="entry name" value="FLCN/SMCR8_DENN"/>
</dbReference>
<keyword evidence="10" id="KW-0963">Cytoplasm</keyword>
<keyword evidence="14" id="KW-0539">Nucleus</keyword>
<keyword evidence="15" id="KW-0966">Cell projection</keyword>
<dbReference type="GO" id="GO:0005929">
    <property type="term" value="C:cilium"/>
    <property type="evidence" value="ECO:0007669"/>
    <property type="project" value="UniProtKB-SubCell"/>
</dbReference>
<evidence type="ECO:0000256" key="13">
    <source>
        <dbReference type="ARBA" id="ARBA00023228"/>
    </source>
</evidence>
<evidence type="ECO:0000256" key="12">
    <source>
        <dbReference type="ARBA" id="ARBA00023212"/>
    </source>
</evidence>
<evidence type="ECO:0000256" key="14">
    <source>
        <dbReference type="ARBA" id="ARBA00023242"/>
    </source>
</evidence>
<evidence type="ECO:0000259" key="17">
    <source>
        <dbReference type="PROSITE" id="PS51834"/>
    </source>
</evidence>
<feature type="compositionally biased region" description="Polar residues" evidence="16">
    <location>
        <begin position="297"/>
        <end position="306"/>
    </location>
</feature>